<evidence type="ECO:0000256" key="1">
    <source>
        <dbReference type="ARBA" id="ARBA00010216"/>
    </source>
</evidence>
<name>A0ABM3JGW5_BACDO</name>
<reference evidence="4 5" key="1">
    <citation type="submission" date="2025-05" db="UniProtKB">
        <authorList>
            <consortium name="RefSeq"/>
        </authorList>
    </citation>
    <scope>IDENTIFICATION</scope>
    <source>
        <tissue evidence="4 5">Adult</tissue>
    </source>
</reference>
<evidence type="ECO:0000313" key="5">
    <source>
        <dbReference type="RefSeq" id="XP_049308461.1"/>
    </source>
</evidence>
<keyword evidence="3" id="KW-1185">Reference proteome</keyword>
<sequence>MALIRCCFEPVELPEFFDTFVQKCTDPTCCCGCCSALRPRYKRLVDNIFPVNPEDGLVKSNMEKLTFYSLSSPDKLDRIGEYLYQKASKDINRKRYKFVEIAMEAMDLLLQACHAQTTLNLFVESFLRMVQKLLEDTNPNLQIMATNSFVKFANINEDTPSYHRRYDFFISKFSAMCHGNHDNVELRDSIRLAGIKGLQGVIRKTVSDDLVENIWDKVHMEKIVPSLLFNMQFCVNVLFVKKNLIASGDLTPVEDATHVTPPVLAEEVLRELVGRASFGHIRSVLKPLLTHLDRHELWVPNTFAIHTFRIVMISIQPQYSYTVVETLMQHLDNNFKSSPKTRTSLAVVLSKIIAIAAGESVGPSALDIINNLLTHLRTSVSTTTEITNEESQYQEALINALGEFANHHPDYQKIEIMLFIMNTVPDLSKKSKGDQMLQNILLKSLLKVGTQYSTVSFEKAFPASFLQPLLKMARAPHDPTRVIVMQIFQALLDRHQNEKVLSYVTIKPYPALSQEPPSRSDIIFTHKYGANIMQALIDSMALSDRIESLASSYNTAALLIVEMACGETVQEFLLFILGIQQVALTADLELEVVHKCNLHCIAIALMSLISRVTGVNNLLEYAQKIIDARKEEAPYFLPPLLDPKKTGTTKMNLGLPHLTIDKIALAESLQNAGMDSNRLQTGTPYALNQTDNPAHRHSWVDTVSNPQLPQRNSSADLTAYNADGDSVTSSPGVSKKILAPEYNFEAMKRALAEPSEAMKREQRDKQLQIVRTFREGNFEDLVRRTEPKHDLIQNRLNDLFNSLAVERQITQSDIKTQQLQAEKPIYETNFPELFYY</sequence>
<proteinExistence type="inferred from homology"/>
<comment type="similarity">
    <text evidence="1">Belongs to the EFR3 family.</text>
</comment>
<dbReference type="Gene3D" id="1.25.10.10">
    <property type="entry name" value="Leucine-rich Repeat Variant"/>
    <property type="match status" value="1"/>
</dbReference>
<organism evidence="3 4">
    <name type="scientific">Bactrocera dorsalis</name>
    <name type="common">Oriental fruit fly</name>
    <name type="synonym">Dacus dorsalis</name>
    <dbReference type="NCBI Taxonomy" id="27457"/>
    <lineage>
        <taxon>Eukaryota</taxon>
        <taxon>Metazoa</taxon>
        <taxon>Ecdysozoa</taxon>
        <taxon>Arthropoda</taxon>
        <taxon>Hexapoda</taxon>
        <taxon>Insecta</taxon>
        <taxon>Pterygota</taxon>
        <taxon>Neoptera</taxon>
        <taxon>Endopterygota</taxon>
        <taxon>Diptera</taxon>
        <taxon>Brachycera</taxon>
        <taxon>Muscomorpha</taxon>
        <taxon>Tephritoidea</taxon>
        <taxon>Tephritidae</taxon>
        <taxon>Bactrocera</taxon>
        <taxon>Bactrocera</taxon>
    </lineage>
</organism>
<feature type="compositionally biased region" description="Polar residues" evidence="2">
    <location>
        <begin position="675"/>
        <end position="692"/>
    </location>
</feature>
<dbReference type="GeneID" id="105224712"/>
<dbReference type="PANTHER" id="PTHR12444:SF8">
    <property type="entry name" value="PROTEIN EFR3 HOMOLOG CMP44E"/>
    <property type="match status" value="1"/>
</dbReference>
<dbReference type="InterPro" id="IPR051851">
    <property type="entry name" value="EFR3_Homologs"/>
</dbReference>
<dbReference type="InterPro" id="IPR011989">
    <property type="entry name" value="ARM-like"/>
</dbReference>
<gene>
    <name evidence="4 5" type="primary">LOC105224712</name>
</gene>
<dbReference type="RefSeq" id="XP_049308459.1">
    <property type="nucleotide sequence ID" value="XM_049452502.1"/>
</dbReference>
<evidence type="ECO:0000313" key="4">
    <source>
        <dbReference type="RefSeq" id="XP_049308459.1"/>
    </source>
</evidence>
<accession>A0ABM3JGW5</accession>
<dbReference type="Pfam" id="PF21052">
    <property type="entry name" value="EFR3_ARM"/>
    <property type="match status" value="1"/>
</dbReference>
<dbReference type="InterPro" id="IPR016024">
    <property type="entry name" value="ARM-type_fold"/>
</dbReference>
<dbReference type="SUPFAM" id="SSF48371">
    <property type="entry name" value="ARM repeat"/>
    <property type="match status" value="1"/>
</dbReference>
<feature type="compositionally biased region" description="Polar residues" evidence="2">
    <location>
        <begin position="701"/>
        <end position="713"/>
    </location>
</feature>
<dbReference type="Proteomes" id="UP001652620">
    <property type="component" value="Chromosome 3"/>
</dbReference>
<evidence type="ECO:0000256" key="2">
    <source>
        <dbReference type="SAM" id="MobiDB-lite"/>
    </source>
</evidence>
<dbReference type="PANTHER" id="PTHR12444">
    <property type="entry name" value="PROTEIN EFR3 HOMOLOG CMP44E"/>
    <property type="match status" value="1"/>
</dbReference>
<feature type="region of interest" description="Disordered" evidence="2">
    <location>
        <begin position="675"/>
        <end position="713"/>
    </location>
</feature>
<evidence type="ECO:0000313" key="3">
    <source>
        <dbReference type="Proteomes" id="UP001652620"/>
    </source>
</evidence>
<dbReference type="InterPro" id="IPR049152">
    <property type="entry name" value="EFR3-like_ARM"/>
</dbReference>
<protein>
    <submittedName>
        <fullName evidence="4 5">Protein EFR3 homolog cmp44E isoform X1</fullName>
    </submittedName>
</protein>
<dbReference type="RefSeq" id="XP_049308461.1">
    <property type="nucleotide sequence ID" value="XM_049452504.1"/>
</dbReference>